<dbReference type="Proteomes" id="UP000184452">
    <property type="component" value="Unassembled WGS sequence"/>
</dbReference>
<dbReference type="InterPro" id="IPR001387">
    <property type="entry name" value="Cro/C1-type_HTH"/>
</dbReference>
<sequence length="229" mass="25181">MTAPADVSPDAPPATDVVWTEFDPDTLRRARTERGLSQWGLGQRCGLAYPGSISRYERGRQAPGQDTLVAIACALDTPVDAFFRRVALPDRFWAKVDKTSSPSGCWLWTAGTDWWGYAEFSVNGQSRGAHRVAYAALVGPIPDGLTIDHLCRVRHCVNPGHLEPVSIRENTLRGNTITAANAAKTRCGRRGHPFDEANTRIGSKGERRCRACDNEVRRARKAARRKAAV</sequence>
<dbReference type="CDD" id="cd00093">
    <property type="entry name" value="HTH_XRE"/>
    <property type="match status" value="1"/>
</dbReference>
<dbReference type="Pfam" id="PF01381">
    <property type="entry name" value="HTH_3"/>
    <property type="match status" value="1"/>
</dbReference>
<dbReference type="InterPro" id="IPR044925">
    <property type="entry name" value="His-Me_finger_sf"/>
</dbReference>
<dbReference type="SUPFAM" id="SSF47413">
    <property type="entry name" value="lambda repressor-like DNA-binding domains"/>
    <property type="match status" value="1"/>
</dbReference>
<dbReference type="SMART" id="SM00530">
    <property type="entry name" value="HTH_XRE"/>
    <property type="match status" value="1"/>
</dbReference>
<dbReference type="PROSITE" id="PS50943">
    <property type="entry name" value="HTH_CROC1"/>
    <property type="match status" value="1"/>
</dbReference>
<dbReference type="Pfam" id="PF13392">
    <property type="entry name" value="HNH_3"/>
    <property type="match status" value="1"/>
</dbReference>
<dbReference type="EMBL" id="FQZK01000007">
    <property type="protein sequence ID" value="SHJ58333.1"/>
    <property type="molecule type" value="Genomic_DNA"/>
</dbReference>
<evidence type="ECO:0000313" key="3">
    <source>
        <dbReference type="Proteomes" id="UP000184452"/>
    </source>
</evidence>
<evidence type="ECO:0000313" key="2">
    <source>
        <dbReference type="EMBL" id="SHJ58333.1"/>
    </source>
</evidence>
<dbReference type="Gene3D" id="1.10.260.40">
    <property type="entry name" value="lambda repressor-like DNA-binding domains"/>
    <property type="match status" value="1"/>
</dbReference>
<reference evidence="2 3" key="1">
    <citation type="submission" date="2016-11" db="EMBL/GenBank/DDBJ databases">
        <authorList>
            <person name="Jaros S."/>
            <person name="Januszkiewicz K."/>
            <person name="Wedrychowicz H."/>
        </authorList>
    </citation>
    <scope>NUCLEOTIDE SEQUENCE [LARGE SCALE GENOMIC DNA]</scope>
    <source>
        <strain evidence="2 3">CGMCC 4.5723</strain>
    </source>
</reference>
<dbReference type="GO" id="GO:0003677">
    <property type="term" value="F:DNA binding"/>
    <property type="evidence" value="ECO:0007669"/>
    <property type="project" value="InterPro"/>
</dbReference>
<dbReference type="GO" id="GO:0004519">
    <property type="term" value="F:endonuclease activity"/>
    <property type="evidence" value="ECO:0007669"/>
    <property type="project" value="InterPro"/>
</dbReference>
<name>A0A1M6KH81_9ACTN</name>
<dbReference type="OrthoDB" id="3732358at2"/>
<keyword evidence="3" id="KW-1185">Reference proteome</keyword>
<organism evidence="2 3">
    <name type="scientific">Nocardiopsis flavescens</name>
    <dbReference type="NCBI Taxonomy" id="758803"/>
    <lineage>
        <taxon>Bacteria</taxon>
        <taxon>Bacillati</taxon>
        <taxon>Actinomycetota</taxon>
        <taxon>Actinomycetes</taxon>
        <taxon>Streptosporangiales</taxon>
        <taxon>Nocardiopsidaceae</taxon>
        <taxon>Nocardiopsis</taxon>
    </lineage>
</organism>
<dbReference type="SUPFAM" id="SSF54060">
    <property type="entry name" value="His-Me finger endonucleases"/>
    <property type="match status" value="1"/>
</dbReference>
<proteinExistence type="predicted"/>
<dbReference type="STRING" id="758803.SAMN05421803_107173"/>
<dbReference type="InterPro" id="IPR003615">
    <property type="entry name" value="HNH_nuc"/>
</dbReference>
<dbReference type="InterPro" id="IPR010982">
    <property type="entry name" value="Lambda_DNA-bd_dom_sf"/>
</dbReference>
<dbReference type="Gene3D" id="3.90.75.10">
    <property type="entry name" value="Homing Intron 3 (I-ppo) Encoded Endonuclease, Chain A"/>
    <property type="match status" value="1"/>
</dbReference>
<dbReference type="RefSeq" id="WP_084737237.1">
    <property type="nucleotide sequence ID" value="NZ_FQZK01000007.1"/>
</dbReference>
<evidence type="ECO:0000259" key="1">
    <source>
        <dbReference type="PROSITE" id="PS50943"/>
    </source>
</evidence>
<protein>
    <submittedName>
        <fullName evidence="2">Helix-turn-helix</fullName>
    </submittedName>
</protein>
<accession>A0A1M6KH81</accession>
<feature type="domain" description="HTH cro/C1-type" evidence="1">
    <location>
        <begin position="27"/>
        <end position="82"/>
    </location>
</feature>
<dbReference type="InterPro" id="IPR044930">
    <property type="entry name" value="Homing_endonuclease_His-Me"/>
</dbReference>
<gene>
    <name evidence="2" type="ORF">SAMN05421803_107173</name>
</gene>
<dbReference type="AlphaFoldDB" id="A0A1M6KH81"/>